<protein>
    <submittedName>
        <fullName evidence="4">EF-hand domain-containing protein d1</fullName>
    </submittedName>
</protein>
<dbReference type="Gene3D" id="3.50.4.10">
    <property type="entry name" value="Hepatocyte Growth Factor"/>
    <property type="match status" value="2"/>
</dbReference>
<keyword evidence="1" id="KW-0812">Transmembrane</keyword>
<feature type="domain" description="Apple" evidence="3">
    <location>
        <begin position="657"/>
        <end position="748"/>
    </location>
</feature>
<dbReference type="SUPFAM" id="SSF57414">
    <property type="entry name" value="Hairpin loop containing domain-like"/>
    <property type="match status" value="1"/>
</dbReference>
<keyword evidence="1" id="KW-1133">Transmembrane helix</keyword>
<dbReference type="PANTHER" id="PTHR36902:SF1">
    <property type="entry name" value="ENRICHED IN SURFACE-LABELED PROTEOME PROTEIN 9"/>
    <property type="match status" value="1"/>
</dbReference>
<dbReference type="AlphaFoldDB" id="A0AAV3Z855"/>
<dbReference type="EMBL" id="BLXT01002056">
    <property type="protein sequence ID" value="GFN90696.1"/>
    <property type="molecule type" value="Genomic_DNA"/>
</dbReference>
<dbReference type="SMART" id="SM00473">
    <property type="entry name" value="PAN_AP"/>
    <property type="match status" value="2"/>
</dbReference>
<feature type="chain" id="PRO_5043763850" evidence="2">
    <location>
        <begin position="23"/>
        <end position="884"/>
    </location>
</feature>
<proteinExistence type="predicted"/>
<dbReference type="PROSITE" id="PS50948">
    <property type="entry name" value="PAN"/>
    <property type="match status" value="1"/>
</dbReference>
<gene>
    <name evidence="4" type="ORF">PoB_001720200</name>
</gene>
<sequence>MKAMTLVSLALVMIMFLTPAKADDNPLSEGNSTDASDPPLPTLDIAAFTVEYRVNIIDKKYTMWAKESHDSKRNKLRIDILKNGVKEGLLLDYSENTYISYKYNGADDTSYTCLKEKLDTAQSDNFTLLGFTKETKPSVPHVVSTKSMLQFAKTFGVEYKGQPLIGGLRVDRWQSSITWPDGQSTFTLDYYFTTPDFRPLESLTPSQIPVQARVKGKMQSGSKTRQVDHIYEYLDFRGFEELPAETFSLPRFMICEGESSIWSKTFPPLPSNMHYLLEIVSRTPKENGTIKVSVEEMVVYADATNRLVRVDMADSILLSDFSTGIQYHITQNDCIPRPIDPDNEISASSENNMIKLKDRPEIFYLKQTGQFTGNKVFREISALAFTGELLNSSELFESYVSHDGETPIGTIIKNVQTGSVTQYNIFDFTELAISMDGDKNPFDIRRCRKSSEITDFELHLNISSDAESVAPFDIDTILVKLRDYLPSAVGISVLQISGRDYHLSVQNQKLYWYGSFLGPDPDHVQAKVENKLSMGNFNAFSDVVSQMILNGTFSTEFKIEGFSVKLLGISLHSKLNSTQTSGRDNPLKRFNIKRNRCTENFDFENYSRITNSAHGCARACLHSKRIACNMFQYTKSTKQCTIGSEETPPALMEVTGCNFYTMNYLAHFEAFSATVLAKMKDGEHRKASSAESCAKLCMQEKMFFCKSLDYCEQDKSCQLYTSHFYDKDSNPSQDKDQSKSCTHYSRKSLDNYTATQSTDLQFPGQDQVEANSAQECAYLCSNDERNCTIFSSCVADNSVTCTFVPSSFKDEIKFDHEDRCSVYKIYNSPSYESTSMAKTEGKRSGSGHSKSAMLGVSFGMIVIGIALGALIIYLLRRFNMWNGY</sequence>
<reference evidence="4 5" key="1">
    <citation type="journal article" date="2021" name="Elife">
        <title>Chloroplast acquisition without the gene transfer in kleptoplastic sea slugs, Plakobranchus ocellatus.</title>
        <authorList>
            <person name="Maeda T."/>
            <person name="Takahashi S."/>
            <person name="Yoshida T."/>
            <person name="Shimamura S."/>
            <person name="Takaki Y."/>
            <person name="Nagai Y."/>
            <person name="Toyoda A."/>
            <person name="Suzuki Y."/>
            <person name="Arimoto A."/>
            <person name="Ishii H."/>
            <person name="Satoh N."/>
            <person name="Nishiyama T."/>
            <person name="Hasebe M."/>
            <person name="Maruyama T."/>
            <person name="Minagawa J."/>
            <person name="Obokata J."/>
            <person name="Shigenobu S."/>
        </authorList>
    </citation>
    <scope>NUCLEOTIDE SEQUENCE [LARGE SCALE GENOMIC DNA]</scope>
</reference>
<dbReference type="InterPro" id="IPR003609">
    <property type="entry name" value="Pan_app"/>
</dbReference>
<evidence type="ECO:0000256" key="2">
    <source>
        <dbReference type="SAM" id="SignalP"/>
    </source>
</evidence>
<feature type="signal peptide" evidence="2">
    <location>
        <begin position="1"/>
        <end position="22"/>
    </location>
</feature>
<dbReference type="CDD" id="cd01099">
    <property type="entry name" value="PAN_AP_HGF"/>
    <property type="match status" value="1"/>
</dbReference>
<organism evidence="4 5">
    <name type="scientific">Plakobranchus ocellatus</name>
    <dbReference type="NCBI Taxonomy" id="259542"/>
    <lineage>
        <taxon>Eukaryota</taxon>
        <taxon>Metazoa</taxon>
        <taxon>Spiralia</taxon>
        <taxon>Lophotrochozoa</taxon>
        <taxon>Mollusca</taxon>
        <taxon>Gastropoda</taxon>
        <taxon>Heterobranchia</taxon>
        <taxon>Euthyneura</taxon>
        <taxon>Panpulmonata</taxon>
        <taxon>Sacoglossa</taxon>
        <taxon>Placobranchoidea</taxon>
        <taxon>Plakobranchidae</taxon>
        <taxon>Plakobranchus</taxon>
    </lineage>
</organism>
<feature type="transmembrane region" description="Helical" evidence="1">
    <location>
        <begin position="852"/>
        <end position="875"/>
    </location>
</feature>
<evidence type="ECO:0000259" key="3">
    <source>
        <dbReference type="PROSITE" id="PS50948"/>
    </source>
</evidence>
<evidence type="ECO:0000313" key="5">
    <source>
        <dbReference type="Proteomes" id="UP000735302"/>
    </source>
</evidence>
<dbReference type="Pfam" id="PF00024">
    <property type="entry name" value="PAN_1"/>
    <property type="match status" value="1"/>
</dbReference>
<dbReference type="PANTHER" id="PTHR36902">
    <property type="entry name" value="ENRICHED IN SURFACE-LABELED PROTEOME PROTEIN 9"/>
    <property type="match status" value="1"/>
</dbReference>
<keyword evidence="5" id="KW-1185">Reference proteome</keyword>
<name>A0AAV3Z855_9GAST</name>
<dbReference type="Proteomes" id="UP000735302">
    <property type="component" value="Unassembled WGS sequence"/>
</dbReference>
<keyword evidence="2" id="KW-0732">Signal</keyword>
<accession>A0AAV3Z855</accession>
<evidence type="ECO:0000313" key="4">
    <source>
        <dbReference type="EMBL" id="GFN90696.1"/>
    </source>
</evidence>
<evidence type="ECO:0000256" key="1">
    <source>
        <dbReference type="SAM" id="Phobius"/>
    </source>
</evidence>
<keyword evidence="1" id="KW-0472">Membrane</keyword>
<comment type="caution">
    <text evidence="4">The sequence shown here is derived from an EMBL/GenBank/DDBJ whole genome shotgun (WGS) entry which is preliminary data.</text>
</comment>